<dbReference type="GO" id="GO:0016020">
    <property type="term" value="C:membrane"/>
    <property type="evidence" value="ECO:0007669"/>
    <property type="project" value="TreeGrafter"/>
</dbReference>
<dbReference type="PANTHER" id="PTHR43798">
    <property type="entry name" value="MONOACYLGLYCEROL LIPASE"/>
    <property type="match status" value="1"/>
</dbReference>
<dbReference type="PANTHER" id="PTHR43798:SF31">
    <property type="entry name" value="AB HYDROLASE SUPERFAMILY PROTEIN YCLE"/>
    <property type="match status" value="1"/>
</dbReference>
<dbReference type="SUPFAM" id="SSF53474">
    <property type="entry name" value="alpha/beta-Hydrolases"/>
    <property type="match status" value="1"/>
</dbReference>
<dbReference type="InterPro" id="IPR000073">
    <property type="entry name" value="AB_hydrolase_1"/>
</dbReference>
<keyword evidence="4" id="KW-1185">Reference proteome</keyword>
<dbReference type="InterPro" id="IPR050266">
    <property type="entry name" value="AB_hydrolase_sf"/>
</dbReference>
<dbReference type="GO" id="GO:0016787">
    <property type="term" value="F:hydrolase activity"/>
    <property type="evidence" value="ECO:0007669"/>
    <property type="project" value="UniProtKB-KW"/>
</dbReference>
<evidence type="ECO:0000259" key="2">
    <source>
        <dbReference type="Pfam" id="PF00561"/>
    </source>
</evidence>
<dbReference type="AlphaFoldDB" id="A0A2W1LQ57"/>
<dbReference type="RefSeq" id="WP_111145558.1">
    <property type="nucleotide sequence ID" value="NZ_QKRB01000034.1"/>
</dbReference>
<proteinExistence type="predicted"/>
<gene>
    <name evidence="3" type="ORF">DNH61_04885</name>
</gene>
<dbReference type="EMBL" id="QKRB01000034">
    <property type="protein sequence ID" value="PZD96985.1"/>
    <property type="molecule type" value="Genomic_DNA"/>
</dbReference>
<sequence>MLSQGVIMRDGFELSYRIEGSGVPVLVIGSSIYYPRLFAGAASDGLQFIHLDHRGFIKPPAHMKPEDYTLDKITGDIEALRSLLSLQDFVILGHSGHAFMAAEYARLYPQHIRSAVLLCTAPSNSKERQQLSMQCFEEEASPERKQQFQEDMAQLAADLEREPDRRFAHMCIRMAALSFYDYAYRGDQLWNDVYTNMPAIDHLWGEAFASMDLTRIIADLKVPVLIGLGRYDYLVGPSSLWDGIDVRNPHVRLVHFEHSGHTPMLEEPQAFRSILAEWALQ</sequence>
<dbReference type="InterPro" id="IPR029058">
    <property type="entry name" value="AB_hydrolase_fold"/>
</dbReference>
<evidence type="ECO:0000313" key="3">
    <source>
        <dbReference type="EMBL" id="PZD96985.1"/>
    </source>
</evidence>
<evidence type="ECO:0000256" key="1">
    <source>
        <dbReference type="ARBA" id="ARBA00022801"/>
    </source>
</evidence>
<comment type="caution">
    <text evidence="3">The sequence shown here is derived from an EMBL/GenBank/DDBJ whole genome shotgun (WGS) entry which is preliminary data.</text>
</comment>
<name>A0A2W1LQ57_9BACL</name>
<feature type="domain" description="AB hydrolase-1" evidence="2">
    <location>
        <begin position="29"/>
        <end position="268"/>
    </location>
</feature>
<protein>
    <submittedName>
        <fullName evidence="3">Alpha/beta hydrolase</fullName>
    </submittedName>
</protein>
<dbReference type="OrthoDB" id="53505at2"/>
<dbReference type="Gene3D" id="3.40.50.1820">
    <property type="entry name" value="alpha/beta hydrolase"/>
    <property type="match status" value="1"/>
</dbReference>
<evidence type="ECO:0000313" key="4">
    <source>
        <dbReference type="Proteomes" id="UP000249522"/>
    </source>
</evidence>
<accession>A0A2W1LQ57</accession>
<organism evidence="3 4">
    <name type="scientific">Paenibacillus sambharensis</name>
    <dbReference type="NCBI Taxonomy" id="1803190"/>
    <lineage>
        <taxon>Bacteria</taxon>
        <taxon>Bacillati</taxon>
        <taxon>Bacillota</taxon>
        <taxon>Bacilli</taxon>
        <taxon>Bacillales</taxon>
        <taxon>Paenibacillaceae</taxon>
        <taxon>Paenibacillus</taxon>
    </lineage>
</organism>
<dbReference type="Proteomes" id="UP000249522">
    <property type="component" value="Unassembled WGS sequence"/>
</dbReference>
<keyword evidence="1 3" id="KW-0378">Hydrolase</keyword>
<dbReference type="Pfam" id="PF00561">
    <property type="entry name" value="Abhydrolase_1"/>
    <property type="match status" value="1"/>
</dbReference>
<reference evidence="3 4" key="1">
    <citation type="submission" date="2018-06" db="EMBL/GenBank/DDBJ databases">
        <title>Paenibacillus imtechensis sp. nov.</title>
        <authorList>
            <person name="Pinnaka A.K."/>
            <person name="Singh H."/>
            <person name="Kaur M."/>
        </authorList>
    </citation>
    <scope>NUCLEOTIDE SEQUENCE [LARGE SCALE GENOMIC DNA]</scope>
    <source>
        <strain evidence="3 4">SMB1</strain>
    </source>
</reference>